<proteinExistence type="predicted"/>
<dbReference type="EMBL" id="MU118000">
    <property type="protein sequence ID" value="KAF9649263.1"/>
    <property type="molecule type" value="Genomic_DNA"/>
</dbReference>
<accession>A0ACB6ZIH2</accession>
<gene>
    <name evidence="1" type="ORF">BDM02DRAFT_3114024</name>
</gene>
<dbReference type="Proteomes" id="UP000886501">
    <property type="component" value="Unassembled WGS sequence"/>
</dbReference>
<reference evidence="1" key="1">
    <citation type="submission" date="2019-10" db="EMBL/GenBank/DDBJ databases">
        <authorList>
            <consortium name="DOE Joint Genome Institute"/>
            <person name="Kuo A."/>
            <person name="Miyauchi S."/>
            <person name="Kiss E."/>
            <person name="Drula E."/>
            <person name="Kohler A."/>
            <person name="Sanchez-Garcia M."/>
            <person name="Andreopoulos B."/>
            <person name="Barry K.W."/>
            <person name="Bonito G."/>
            <person name="Buee M."/>
            <person name="Carver A."/>
            <person name="Chen C."/>
            <person name="Cichocki N."/>
            <person name="Clum A."/>
            <person name="Culley D."/>
            <person name="Crous P.W."/>
            <person name="Fauchery L."/>
            <person name="Girlanda M."/>
            <person name="Hayes R."/>
            <person name="Keri Z."/>
            <person name="Labutti K."/>
            <person name="Lipzen A."/>
            <person name="Lombard V."/>
            <person name="Magnuson J."/>
            <person name="Maillard F."/>
            <person name="Morin E."/>
            <person name="Murat C."/>
            <person name="Nolan M."/>
            <person name="Ohm R."/>
            <person name="Pangilinan J."/>
            <person name="Pereira M."/>
            <person name="Perotto S."/>
            <person name="Peter M."/>
            <person name="Riley R."/>
            <person name="Sitrit Y."/>
            <person name="Stielow B."/>
            <person name="Szollosi G."/>
            <person name="Zifcakova L."/>
            <person name="Stursova M."/>
            <person name="Spatafora J.W."/>
            <person name="Tedersoo L."/>
            <person name="Vaario L.-M."/>
            <person name="Yamada A."/>
            <person name="Yan M."/>
            <person name="Wang P."/>
            <person name="Xu J."/>
            <person name="Bruns T."/>
            <person name="Baldrian P."/>
            <person name="Vilgalys R."/>
            <person name="Henrissat B."/>
            <person name="Grigoriev I.V."/>
            <person name="Hibbett D."/>
            <person name="Nagy L.G."/>
            <person name="Martin F.M."/>
        </authorList>
    </citation>
    <scope>NUCLEOTIDE SEQUENCE</scope>
    <source>
        <strain evidence="1">P2</strain>
    </source>
</reference>
<keyword evidence="2" id="KW-1185">Reference proteome</keyword>
<evidence type="ECO:0000313" key="2">
    <source>
        <dbReference type="Proteomes" id="UP000886501"/>
    </source>
</evidence>
<reference evidence="1" key="2">
    <citation type="journal article" date="2020" name="Nat. Commun.">
        <title>Large-scale genome sequencing of mycorrhizal fungi provides insights into the early evolution of symbiotic traits.</title>
        <authorList>
            <person name="Miyauchi S."/>
            <person name="Kiss E."/>
            <person name="Kuo A."/>
            <person name="Drula E."/>
            <person name="Kohler A."/>
            <person name="Sanchez-Garcia M."/>
            <person name="Morin E."/>
            <person name="Andreopoulos B."/>
            <person name="Barry K.W."/>
            <person name="Bonito G."/>
            <person name="Buee M."/>
            <person name="Carver A."/>
            <person name="Chen C."/>
            <person name="Cichocki N."/>
            <person name="Clum A."/>
            <person name="Culley D."/>
            <person name="Crous P.W."/>
            <person name="Fauchery L."/>
            <person name="Girlanda M."/>
            <person name="Hayes R.D."/>
            <person name="Keri Z."/>
            <person name="LaButti K."/>
            <person name="Lipzen A."/>
            <person name="Lombard V."/>
            <person name="Magnuson J."/>
            <person name="Maillard F."/>
            <person name="Murat C."/>
            <person name="Nolan M."/>
            <person name="Ohm R.A."/>
            <person name="Pangilinan J."/>
            <person name="Pereira M.F."/>
            <person name="Perotto S."/>
            <person name="Peter M."/>
            <person name="Pfister S."/>
            <person name="Riley R."/>
            <person name="Sitrit Y."/>
            <person name="Stielow J.B."/>
            <person name="Szollosi G."/>
            <person name="Zifcakova L."/>
            <person name="Stursova M."/>
            <person name="Spatafora J.W."/>
            <person name="Tedersoo L."/>
            <person name="Vaario L.M."/>
            <person name="Yamada A."/>
            <person name="Yan M."/>
            <person name="Wang P."/>
            <person name="Xu J."/>
            <person name="Bruns T."/>
            <person name="Baldrian P."/>
            <person name="Vilgalys R."/>
            <person name="Dunand C."/>
            <person name="Henrissat B."/>
            <person name="Grigoriev I.V."/>
            <person name="Hibbett D."/>
            <person name="Nagy L.G."/>
            <person name="Martin F.M."/>
        </authorList>
    </citation>
    <scope>NUCLEOTIDE SEQUENCE</scope>
    <source>
        <strain evidence="1">P2</strain>
    </source>
</reference>
<sequence>MVLAYRSVIYTCSNRPIRSVDGRRRRTALDSVDAASRPVWLVAFLFSGWVVVRLVKRSRVATVERLRSRLPVVRNSVRDLGRPMKCFFRC</sequence>
<protein>
    <submittedName>
        <fullName evidence="1">Uncharacterized protein</fullName>
    </submittedName>
</protein>
<organism evidence="1 2">
    <name type="scientific">Thelephora ganbajun</name>
    <name type="common">Ganba fungus</name>
    <dbReference type="NCBI Taxonomy" id="370292"/>
    <lineage>
        <taxon>Eukaryota</taxon>
        <taxon>Fungi</taxon>
        <taxon>Dikarya</taxon>
        <taxon>Basidiomycota</taxon>
        <taxon>Agaricomycotina</taxon>
        <taxon>Agaricomycetes</taxon>
        <taxon>Thelephorales</taxon>
        <taxon>Thelephoraceae</taxon>
        <taxon>Thelephora</taxon>
    </lineage>
</organism>
<comment type="caution">
    <text evidence="1">The sequence shown here is derived from an EMBL/GenBank/DDBJ whole genome shotgun (WGS) entry which is preliminary data.</text>
</comment>
<name>A0ACB6ZIH2_THEGA</name>
<evidence type="ECO:0000313" key="1">
    <source>
        <dbReference type="EMBL" id="KAF9649263.1"/>
    </source>
</evidence>